<dbReference type="GO" id="GO:0030288">
    <property type="term" value="C:outer membrane-bounded periplasmic space"/>
    <property type="evidence" value="ECO:0007669"/>
    <property type="project" value="TreeGrafter"/>
</dbReference>
<proteinExistence type="predicted"/>
<evidence type="ECO:0000313" key="4">
    <source>
        <dbReference type="Proteomes" id="UP000033491"/>
    </source>
</evidence>
<comment type="caution">
    <text evidence="3">The sequence shown here is derived from an EMBL/GenBank/DDBJ whole genome shotgun (WGS) entry which is preliminary data.</text>
</comment>
<dbReference type="GO" id="GO:0030976">
    <property type="term" value="F:thiamine pyrophosphate binding"/>
    <property type="evidence" value="ECO:0007669"/>
    <property type="project" value="TreeGrafter"/>
</dbReference>
<dbReference type="EMBL" id="JZCR01000002">
    <property type="protein sequence ID" value="KJW13972.1"/>
    <property type="molecule type" value="Genomic_DNA"/>
</dbReference>
<dbReference type="RefSeq" id="WP_045806170.1">
    <property type="nucleotide sequence ID" value="NZ_JZCR01000002.1"/>
</dbReference>
<dbReference type="PROSITE" id="PS51257">
    <property type="entry name" value="PROKAR_LIPOPROTEIN"/>
    <property type="match status" value="1"/>
</dbReference>
<dbReference type="GO" id="GO:0015888">
    <property type="term" value="P:thiamine transport"/>
    <property type="evidence" value="ECO:0007669"/>
    <property type="project" value="TreeGrafter"/>
</dbReference>
<dbReference type="PATRIC" id="fig|216463.3.peg.1065"/>
<dbReference type="GO" id="GO:0030975">
    <property type="term" value="F:thiamine binding"/>
    <property type="evidence" value="ECO:0007669"/>
    <property type="project" value="TreeGrafter"/>
</dbReference>
<dbReference type="PANTHER" id="PTHR30006:SF2">
    <property type="entry name" value="ABC TRANSPORTER SUBSTRATE-BINDING PROTEIN"/>
    <property type="match status" value="1"/>
</dbReference>
<feature type="signal peptide" evidence="2">
    <location>
        <begin position="1"/>
        <end position="16"/>
    </location>
</feature>
<reference evidence="3 4" key="1">
    <citation type="submission" date="2015-03" db="EMBL/GenBank/DDBJ databases">
        <authorList>
            <person name="Zheng J."/>
            <person name="Ganezle M."/>
        </authorList>
    </citation>
    <scope>NUCLEOTIDE SEQUENCE [LARGE SCALE GENOMIC DNA]</scope>
    <source>
        <strain evidence="3 4">LP38</strain>
    </source>
</reference>
<sequence>MNYRLLAAAATTVALAATLSGCASSTTSASSDNWKTITEQAKKEGQIASVGMPDTWANWIGTWNDIKSTYSLKHKDTDMPSAQELQKFKTVQGKDAPDIGDVGLNVAPTAMQQKLLMKYKTKYWNDIPSWAKDKDGYYSAGYQGSIVFITDTKNVKAADAPKSWADLAKGQYKVALGDVSTAAQAQYSVLAAAYAHGGNEGNLKPGLDYFAKLQKAKRLSTVDTTIQNLQKGELQVAVMWDFNALNYAHQINSKRYKITVPTDGTVTSGYAEIINKKAAHPYAAKLARDFILSDKGQINLAKGYARPIRSNVKLPADVKSKLLPDSAYEKVFHVKDNDTWNKATVKLGQEWKADVLGAN</sequence>
<dbReference type="Pfam" id="PF13343">
    <property type="entry name" value="SBP_bac_6"/>
    <property type="match status" value="1"/>
</dbReference>
<accession>A0A0F3RYU3</accession>
<feature type="chain" id="PRO_5039294776" evidence="2">
    <location>
        <begin position="17"/>
        <end position="359"/>
    </location>
</feature>
<name>A0A0F3RYU3_9LACO</name>
<organism evidence="3 4">
    <name type="scientific">Levilactobacillus spicheri</name>
    <dbReference type="NCBI Taxonomy" id="216463"/>
    <lineage>
        <taxon>Bacteria</taxon>
        <taxon>Bacillati</taxon>
        <taxon>Bacillota</taxon>
        <taxon>Bacilli</taxon>
        <taxon>Lactobacillales</taxon>
        <taxon>Lactobacillaceae</taxon>
        <taxon>Levilactobacillus</taxon>
    </lineage>
</organism>
<protein>
    <submittedName>
        <fullName evidence="3">ABC transporter substrate-binding protein</fullName>
    </submittedName>
</protein>
<evidence type="ECO:0000256" key="1">
    <source>
        <dbReference type="ARBA" id="ARBA00022729"/>
    </source>
</evidence>
<evidence type="ECO:0000256" key="2">
    <source>
        <dbReference type="SAM" id="SignalP"/>
    </source>
</evidence>
<dbReference type="AlphaFoldDB" id="A0A0F3RYU3"/>
<dbReference type="Proteomes" id="UP000033491">
    <property type="component" value="Unassembled WGS sequence"/>
</dbReference>
<dbReference type="PANTHER" id="PTHR30006">
    <property type="entry name" value="THIAMINE-BINDING PERIPLASMIC PROTEIN-RELATED"/>
    <property type="match status" value="1"/>
</dbReference>
<dbReference type="Gene3D" id="3.40.190.10">
    <property type="entry name" value="Periplasmic binding protein-like II"/>
    <property type="match status" value="2"/>
</dbReference>
<dbReference type="OrthoDB" id="366726at2"/>
<gene>
    <name evidence="3" type="ORF">VC81_00415</name>
</gene>
<dbReference type="STRING" id="216463.VC81_00415"/>
<dbReference type="SUPFAM" id="SSF53850">
    <property type="entry name" value="Periplasmic binding protein-like II"/>
    <property type="match status" value="1"/>
</dbReference>
<evidence type="ECO:0000313" key="3">
    <source>
        <dbReference type="EMBL" id="KJW13972.1"/>
    </source>
</evidence>
<keyword evidence="1 2" id="KW-0732">Signal</keyword>